<dbReference type="PANTHER" id="PTHR44942:SF4">
    <property type="entry name" value="METHYLTRANSFERASE TYPE 11 DOMAIN-CONTAINING PROTEIN"/>
    <property type="match status" value="1"/>
</dbReference>
<dbReference type="InterPro" id="IPR029063">
    <property type="entry name" value="SAM-dependent_MTases_sf"/>
</dbReference>
<keyword evidence="5" id="KW-0830">Ubiquinone</keyword>
<dbReference type="InterPro" id="IPR051052">
    <property type="entry name" value="Diverse_substrate_MTase"/>
</dbReference>
<evidence type="ECO:0000256" key="1">
    <source>
        <dbReference type="ARBA" id="ARBA00008361"/>
    </source>
</evidence>
<organism evidence="5 6">
    <name type="scientific">Pyrinomonas methylaliphatogenes</name>
    <dbReference type="NCBI Taxonomy" id="454194"/>
    <lineage>
        <taxon>Bacteria</taxon>
        <taxon>Pseudomonadati</taxon>
        <taxon>Acidobacteriota</taxon>
        <taxon>Blastocatellia</taxon>
        <taxon>Blastocatellales</taxon>
        <taxon>Pyrinomonadaceae</taxon>
        <taxon>Pyrinomonas</taxon>
    </lineage>
</organism>
<dbReference type="EMBL" id="CBXV010000002">
    <property type="protein sequence ID" value="CDM64390.1"/>
    <property type="molecule type" value="Genomic_DNA"/>
</dbReference>
<reference evidence="5 6" key="1">
    <citation type="submission" date="2013-12" db="EMBL/GenBank/DDBJ databases">
        <authorList>
            <person name="Stott M."/>
        </authorList>
    </citation>
    <scope>NUCLEOTIDE SEQUENCE [LARGE SCALE GENOMIC DNA]</scope>
    <source>
        <strain evidence="5 6">K22</strain>
    </source>
</reference>
<dbReference type="GO" id="GO:0008757">
    <property type="term" value="F:S-adenosylmethionine-dependent methyltransferase activity"/>
    <property type="evidence" value="ECO:0007669"/>
    <property type="project" value="InterPro"/>
</dbReference>
<protein>
    <submittedName>
        <fullName evidence="5">Methylase involved in ubiquinone/menaquinone biosynthesis</fullName>
    </submittedName>
</protein>
<dbReference type="GO" id="GO:0032259">
    <property type="term" value="P:methylation"/>
    <property type="evidence" value="ECO:0007669"/>
    <property type="project" value="UniProtKB-KW"/>
</dbReference>
<feature type="domain" description="Methyltransferase type 11" evidence="4">
    <location>
        <begin position="51"/>
        <end position="143"/>
    </location>
</feature>
<dbReference type="AlphaFoldDB" id="A0A0B6WW51"/>
<gene>
    <name evidence="5" type="ORF">PYK22_00383</name>
</gene>
<evidence type="ECO:0000313" key="5">
    <source>
        <dbReference type="EMBL" id="CDM64390.1"/>
    </source>
</evidence>
<dbReference type="OrthoDB" id="9797252at2"/>
<accession>A0A0B6WW51</accession>
<dbReference type="Gene3D" id="3.40.50.150">
    <property type="entry name" value="Vaccinia Virus protein VP39"/>
    <property type="match status" value="1"/>
</dbReference>
<proteinExistence type="inferred from homology"/>
<dbReference type="Pfam" id="PF08241">
    <property type="entry name" value="Methyltransf_11"/>
    <property type="match status" value="1"/>
</dbReference>
<evidence type="ECO:0000259" key="4">
    <source>
        <dbReference type="Pfam" id="PF08241"/>
    </source>
</evidence>
<dbReference type="RefSeq" id="WP_041973839.1">
    <property type="nucleotide sequence ID" value="NZ_CBXV010000002.1"/>
</dbReference>
<dbReference type="PANTHER" id="PTHR44942">
    <property type="entry name" value="METHYLTRANSF_11 DOMAIN-CONTAINING PROTEIN"/>
    <property type="match status" value="1"/>
</dbReference>
<sequence length="260" mass="29880">MFNDQLDQLPTAARFSRRAENYARYRPGYPEALLDLLAMETGWTSAAAVADIGSGTGILSEMFLHRGNVVYGVEPNSEMRAMAEKLLRSYPNFRSIAGVAENTGLSARSVDFVTAGQAFHWFDRDRAKAEFARILRPAGWIVIVWNHRRRERTPFLRAYDVLLRRFGTDYEKVAAENIDEEDLRRFFDAEYRVATFENFQTLNAEELKGRFLSASYVPLEGDPRFAEMIAELKRIFSEHETGGTVTLEYDTKVYYGRIRN</sequence>
<keyword evidence="2 5" id="KW-0489">Methyltransferase</keyword>
<dbReference type="InterPro" id="IPR013216">
    <property type="entry name" value="Methyltransf_11"/>
</dbReference>
<keyword evidence="6" id="KW-1185">Reference proteome</keyword>
<evidence type="ECO:0000256" key="2">
    <source>
        <dbReference type="ARBA" id="ARBA00022603"/>
    </source>
</evidence>
<dbReference type="SUPFAM" id="SSF53335">
    <property type="entry name" value="S-adenosyl-L-methionine-dependent methyltransferases"/>
    <property type="match status" value="1"/>
</dbReference>
<comment type="similarity">
    <text evidence="1">Belongs to the methyltransferase superfamily.</text>
</comment>
<dbReference type="STRING" id="454194.PYK22_00383"/>
<evidence type="ECO:0000256" key="3">
    <source>
        <dbReference type="ARBA" id="ARBA00022679"/>
    </source>
</evidence>
<reference evidence="5 6" key="2">
    <citation type="submission" date="2015-01" db="EMBL/GenBank/DDBJ databases">
        <title>Complete genome sequence of Pyrinomonas methylaliphatogenes type strain K22T.</title>
        <authorList>
            <person name="Lee K.C.Y."/>
            <person name="Power J.F."/>
            <person name="Dunfield P.F."/>
            <person name="Morgan X.C."/>
            <person name="Huttenhower C."/>
            <person name="Stott M.B."/>
        </authorList>
    </citation>
    <scope>NUCLEOTIDE SEQUENCE [LARGE SCALE GENOMIC DNA]</scope>
    <source>
        <strain evidence="5 6">K22</strain>
    </source>
</reference>
<keyword evidence="3" id="KW-0808">Transferase</keyword>
<dbReference type="CDD" id="cd02440">
    <property type="entry name" value="AdoMet_MTases"/>
    <property type="match status" value="1"/>
</dbReference>
<name>A0A0B6WW51_9BACT</name>
<dbReference type="Proteomes" id="UP000031518">
    <property type="component" value="Unassembled WGS sequence"/>
</dbReference>
<evidence type="ECO:0000313" key="6">
    <source>
        <dbReference type="Proteomes" id="UP000031518"/>
    </source>
</evidence>